<dbReference type="EMBL" id="BRXU01000025">
    <property type="protein sequence ID" value="GLC59025.1"/>
    <property type="molecule type" value="Genomic_DNA"/>
</dbReference>
<comment type="caution">
    <text evidence="1">The sequence shown here is derived from an EMBL/GenBank/DDBJ whole genome shotgun (WGS) entry which is preliminary data.</text>
</comment>
<sequence>MVLDINASKWSVRAQRPFVGHHMAAVTAKNKLYLIGGYLAGTTDNMQIYDPISNSWTVGPKPLFKSGAAAAAAIGDTIYYCGGIDNGNDVSGAPIAKCAKFNIGSGKWSSMASMPHAVHHAAMATDGKLVYVFGGRNSKAGTALGPVNYTQVYDPSTNTWKANTQPGGPAATPVGRGGMGAAVYYKSHFYIFGGEVRCGMTWMGKCPNPKISLTSLGVFDRVDRYNPVTNKWDKGLPGMSLARHGQYPVVGPAPKSGAPVVYVCAGGIKQSYSEDTICTYMTAP</sequence>
<reference evidence="1 2" key="1">
    <citation type="journal article" date="2023" name="Commun. Biol.">
        <title>Reorganization of the ancestral sex-determining regions during the evolution of trioecy in Pleodorina starrii.</title>
        <authorList>
            <person name="Takahashi K."/>
            <person name="Suzuki S."/>
            <person name="Kawai-Toyooka H."/>
            <person name="Yamamoto K."/>
            <person name="Hamaji T."/>
            <person name="Ootsuki R."/>
            <person name="Yamaguchi H."/>
            <person name="Kawachi M."/>
            <person name="Higashiyama T."/>
            <person name="Nozaki H."/>
        </authorList>
    </citation>
    <scope>NUCLEOTIDE SEQUENCE [LARGE SCALE GENOMIC DNA]</scope>
    <source>
        <strain evidence="1 2">NIES-4479</strain>
    </source>
</reference>
<dbReference type="InterPro" id="IPR015915">
    <property type="entry name" value="Kelch-typ_b-propeller"/>
</dbReference>
<name>A0A9W6F7U7_9CHLO</name>
<evidence type="ECO:0000313" key="2">
    <source>
        <dbReference type="Proteomes" id="UP001165080"/>
    </source>
</evidence>
<dbReference type="AlphaFoldDB" id="A0A9W6F7U7"/>
<dbReference type="InterPro" id="IPR006652">
    <property type="entry name" value="Kelch_1"/>
</dbReference>
<dbReference type="SMART" id="SM00612">
    <property type="entry name" value="Kelch"/>
    <property type="match status" value="3"/>
</dbReference>
<dbReference type="PANTHER" id="PTHR45632">
    <property type="entry name" value="LD33804P"/>
    <property type="match status" value="1"/>
</dbReference>
<evidence type="ECO:0008006" key="3">
    <source>
        <dbReference type="Google" id="ProtNLM"/>
    </source>
</evidence>
<dbReference type="PANTHER" id="PTHR45632:SF24">
    <property type="entry name" value="GALACTOSE OXIDASE"/>
    <property type="match status" value="1"/>
</dbReference>
<dbReference type="Gene3D" id="2.120.10.80">
    <property type="entry name" value="Kelch-type beta propeller"/>
    <property type="match status" value="1"/>
</dbReference>
<protein>
    <recommendedName>
        <fullName evidence="3">Galactose oxidase</fullName>
    </recommendedName>
</protein>
<organism evidence="1 2">
    <name type="scientific">Pleodorina starrii</name>
    <dbReference type="NCBI Taxonomy" id="330485"/>
    <lineage>
        <taxon>Eukaryota</taxon>
        <taxon>Viridiplantae</taxon>
        <taxon>Chlorophyta</taxon>
        <taxon>core chlorophytes</taxon>
        <taxon>Chlorophyceae</taxon>
        <taxon>CS clade</taxon>
        <taxon>Chlamydomonadales</taxon>
        <taxon>Volvocaceae</taxon>
        <taxon>Pleodorina</taxon>
    </lineage>
</organism>
<dbReference type="Proteomes" id="UP001165080">
    <property type="component" value="Unassembled WGS sequence"/>
</dbReference>
<gene>
    <name evidence="1" type="primary">PLEST004511</name>
    <name evidence="1" type="ORF">PLESTB_001434200</name>
</gene>
<evidence type="ECO:0000313" key="1">
    <source>
        <dbReference type="EMBL" id="GLC59025.1"/>
    </source>
</evidence>
<keyword evidence="2" id="KW-1185">Reference proteome</keyword>
<dbReference type="SUPFAM" id="SSF117281">
    <property type="entry name" value="Kelch motif"/>
    <property type="match status" value="1"/>
</dbReference>
<dbReference type="Pfam" id="PF24681">
    <property type="entry name" value="Kelch_KLHDC2_KLHL20_DRC7"/>
    <property type="match status" value="1"/>
</dbReference>
<accession>A0A9W6F7U7</accession>
<proteinExistence type="predicted"/>